<dbReference type="InterPro" id="IPR002934">
    <property type="entry name" value="Polymerase_NTP_transf_dom"/>
</dbReference>
<gene>
    <name evidence="11" type="ORF">A3D26_03340</name>
</gene>
<name>A0A1G1V7V9_9BACT</name>
<keyword evidence="8" id="KW-0460">Magnesium</keyword>
<evidence type="ECO:0000259" key="10">
    <source>
        <dbReference type="Pfam" id="PF01909"/>
    </source>
</evidence>
<evidence type="ECO:0000256" key="2">
    <source>
        <dbReference type="ARBA" id="ARBA00022649"/>
    </source>
</evidence>
<keyword evidence="4" id="KW-0548">Nucleotidyltransferase</keyword>
<feature type="domain" description="Polymerase nucleotidyl transferase" evidence="10">
    <location>
        <begin position="11"/>
        <end position="92"/>
    </location>
</feature>
<dbReference type="PANTHER" id="PTHR33571:SF14">
    <property type="entry name" value="PROTEIN ADENYLYLTRANSFERASE MJ0435-RELATED"/>
    <property type="match status" value="1"/>
</dbReference>
<protein>
    <recommendedName>
        <fullName evidence="10">Polymerase nucleotidyl transferase domain-containing protein</fullName>
    </recommendedName>
</protein>
<dbReference type="GO" id="GO:0016779">
    <property type="term" value="F:nucleotidyltransferase activity"/>
    <property type="evidence" value="ECO:0007669"/>
    <property type="project" value="UniProtKB-KW"/>
</dbReference>
<comment type="cofactor">
    <cofactor evidence="1">
        <name>Mg(2+)</name>
        <dbReference type="ChEBI" id="CHEBI:18420"/>
    </cofactor>
</comment>
<dbReference type="GO" id="GO:0046872">
    <property type="term" value="F:metal ion binding"/>
    <property type="evidence" value="ECO:0007669"/>
    <property type="project" value="UniProtKB-KW"/>
</dbReference>
<evidence type="ECO:0000256" key="1">
    <source>
        <dbReference type="ARBA" id="ARBA00001946"/>
    </source>
</evidence>
<evidence type="ECO:0000313" key="12">
    <source>
        <dbReference type="Proteomes" id="UP000178319"/>
    </source>
</evidence>
<evidence type="ECO:0000256" key="3">
    <source>
        <dbReference type="ARBA" id="ARBA00022679"/>
    </source>
</evidence>
<dbReference type="AlphaFoldDB" id="A0A1G1V7V9"/>
<dbReference type="EMBL" id="MHBZ01000015">
    <property type="protein sequence ID" value="OGY11558.1"/>
    <property type="molecule type" value="Genomic_DNA"/>
</dbReference>
<sequence length="95" mass="10478">MTQALDNIRNKALPILKRAGVTRSALFGSYVRGEAQPDSDIDILIEPPQGAGLFTIVALKRSLEGALKKKVDLITYRSLHPALREKILKEQIAIL</sequence>
<keyword evidence="7" id="KW-0067">ATP-binding</keyword>
<dbReference type="Gene3D" id="3.30.460.10">
    <property type="entry name" value="Beta Polymerase, domain 2"/>
    <property type="match status" value="1"/>
</dbReference>
<evidence type="ECO:0000256" key="6">
    <source>
        <dbReference type="ARBA" id="ARBA00022741"/>
    </source>
</evidence>
<comment type="similarity">
    <text evidence="9">Belongs to the MntA antitoxin family.</text>
</comment>
<evidence type="ECO:0000256" key="8">
    <source>
        <dbReference type="ARBA" id="ARBA00022842"/>
    </source>
</evidence>
<organism evidence="11 12">
    <name type="scientific">Candidatus Blackburnbacteria bacterium RIFCSPHIGHO2_02_FULL_44_20</name>
    <dbReference type="NCBI Taxonomy" id="1797516"/>
    <lineage>
        <taxon>Bacteria</taxon>
        <taxon>Candidatus Blackburniibacteriota</taxon>
    </lineage>
</organism>
<dbReference type="SUPFAM" id="SSF81301">
    <property type="entry name" value="Nucleotidyltransferase"/>
    <property type="match status" value="1"/>
</dbReference>
<reference evidence="11 12" key="1">
    <citation type="journal article" date="2016" name="Nat. Commun.">
        <title>Thousands of microbial genomes shed light on interconnected biogeochemical processes in an aquifer system.</title>
        <authorList>
            <person name="Anantharaman K."/>
            <person name="Brown C.T."/>
            <person name="Hug L.A."/>
            <person name="Sharon I."/>
            <person name="Castelle C.J."/>
            <person name="Probst A.J."/>
            <person name="Thomas B.C."/>
            <person name="Singh A."/>
            <person name="Wilkins M.J."/>
            <person name="Karaoz U."/>
            <person name="Brodie E.L."/>
            <person name="Williams K.H."/>
            <person name="Hubbard S.S."/>
            <person name="Banfield J.F."/>
        </authorList>
    </citation>
    <scope>NUCLEOTIDE SEQUENCE [LARGE SCALE GENOMIC DNA]</scope>
</reference>
<dbReference type="Pfam" id="PF01909">
    <property type="entry name" value="NTP_transf_2"/>
    <property type="match status" value="1"/>
</dbReference>
<keyword evidence="5" id="KW-0479">Metal-binding</keyword>
<dbReference type="CDD" id="cd05403">
    <property type="entry name" value="NT_KNTase_like"/>
    <property type="match status" value="1"/>
</dbReference>
<evidence type="ECO:0000256" key="5">
    <source>
        <dbReference type="ARBA" id="ARBA00022723"/>
    </source>
</evidence>
<evidence type="ECO:0000256" key="7">
    <source>
        <dbReference type="ARBA" id="ARBA00022840"/>
    </source>
</evidence>
<dbReference type="PANTHER" id="PTHR33571">
    <property type="entry name" value="SSL8005 PROTEIN"/>
    <property type="match status" value="1"/>
</dbReference>
<keyword evidence="3" id="KW-0808">Transferase</keyword>
<evidence type="ECO:0000256" key="9">
    <source>
        <dbReference type="ARBA" id="ARBA00038276"/>
    </source>
</evidence>
<dbReference type="Proteomes" id="UP000178319">
    <property type="component" value="Unassembled WGS sequence"/>
</dbReference>
<evidence type="ECO:0000256" key="4">
    <source>
        <dbReference type="ARBA" id="ARBA00022695"/>
    </source>
</evidence>
<dbReference type="STRING" id="1797516.A3D26_03340"/>
<evidence type="ECO:0000313" key="11">
    <source>
        <dbReference type="EMBL" id="OGY11558.1"/>
    </source>
</evidence>
<accession>A0A1G1V7V9</accession>
<keyword evidence="6" id="KW-0547">Nucleotide-binding</keyword>
<dbReference type="InterPro" id="IPR043519">
    <property type="entry name" value="NT_sf"/>
</dbReference>
<proteinExistence type="inferred from homology"/>
<comment type="caution">
    <text evidence="11">The sequence shown here is derived from an EMBL/GenBank/DDBJ whole genome shotgun (WGS) entry which is preliminary data.</text>
</comment>
<keyword evidence="2" id="KW-1277">Toxin-antitoxin system</keyword>
<dbReference type="GO" id="GO:0005524">
    <property type="term" value="F:ATP binding"/>
    <property type="evidence" value="ECO:0007669"/>
    <property type="project" value="UniProtKB-KW"/>
</dbReference>
<dbReference type="InterPro" id="IPR052038">
    <property type="entry name" value="Type-VII_TA_antitoxin"/>
</dbReference>